<dbReference type="Proteomes" id="UP000186953">
    <property type="component" value="Unassembled WGS sequence"/>
</dbReference>
<keyword evidence="1" id="KW-0732">Signal</keyword>
<dbReference type="SUPFAM" id="SSF49464">
    <property type="entry name" value="Carboxypeptidase regulatory domain-like"/>
    <property type="match status" value="1"/>
</dbReference>
<gene>
    <name evidence="2" type="ORF">SAMN05421797_101675</name>
</gene>
<evidence type="ECO:0000313" key="3">
    <source>
        <dbReference type="Proteomes" id="UP000186953"/>
    </source>
</evidence>
<reference evidence="3" key="1">
    <citation type="submission" date="2017-01" db="EMBL/GenBank/DDBJ databases">
        <authorList>
            <person name="Varghese N."/>
            <person name="Submissions S."/>
        </authorList>
    </citation>
    <scope>NUCLEOTIDE SEQUENCE [LARGE SCALE GENOMIC DNA]</scope>
    <source>
        <strain evidence="3">DSM 15366</strain>
    </source>
</reference>
<dbReference type="STRING" id="228959.SAMN05421797_101675"/>
<name>A0A1N6PZW1_9FLAO</name>
<dbReference type="InterPro" id="IPR008969">
    <property type="entry name" value="CarboxyPept-like_regulatory"/>
</dbReference>
<evidence type="ECO:0000256" key="1">
    <source>
        <dbReference type="SAM" id="SignalP"/>
    </source>
</evidence>
<dbReference type="OrthoDB" id="1433475at2"/>
<dbReference type="RefSeq" id="WP_076546896.1">
    <property type="nucleotide sequence ID" value="NZ_FTMA01000001.1"/>
</dbReference>
<sequence length="512" mass="58880">MNSRSFLLPLFTFLIFNLFNANAQSLNATVIDSVSQQPIPFASVQLKEKWVITNEEGSFHLIFDEVITEFDSLTVSSMGYETLTRPISEFTSTKIALVPKAIELREVIVSNKNYTADEIMDFVEDHLEKNYTNDLSKKRLFHRTSSFNRWTKSDFKVKKSSIDVLNQKFLDSIINTVPKNNSYYSEIVGDLYGNSSQELLKLDLLKASKLYDKSKELDAEKLEEKFNEILKENVKEGSYFKIKSGLFGTKIDAEEVSELIEEDADSTDIAAVNQELEKKKKDKEAQQKNYGLWKKRELKDIFKTIPTHKDSDLNFIYKTRKYDYTLQAFTYLGDTAVYVISFTPSRSADYEGTLYINADDFAVIQVDYTNVKPTSKFSLLGISSNNYLSKGKIIYNKGKDGYYALRYYESENAMRVGIRRPLKIIEKNKIVKGRNKQNELSGDMDFVINTTEKNEMIVFESEYITQATYDGFTENNAVSPTYMPKYDPTFWEGYAIMEPNTAIKEFTATSAE</sequence>
<proteinExistence type="predicted"/>
<dbReference type="Pfam" id="PF13715">
    <property type="entry name" value="CarbopepD_reg_2"/>
    <property type="match status" value="1"/>
</dbReference>
<dbReference type="EMBL" id="FTMA01000001">
    <property type="protein sequence ID" value="SIQ09984.1"/>
    <property type="molecule type" value="Genomic_DNA"/>
</dbReference>
<organism evidence="2 3">
    <name type="scientific">Maribacter ulvicola</name>
    <dbReference type="NCBI Taxonomy" id="228959"/>
    <lineage>
        <taxon>Bacteria</taxon>
        <taxon>Pseudomonadati</taxon>
        <taxon>Bacteroidota</taxon>
        <taxon>Flavobacteriia</taxon>
        <taxon>Flavobacteriales</taxon>
        <taxon>Flavobacteriaceae</taxon>
        <taxon>Maribacter</taxon>
    </lineage>
</organism>
<accession>A0A1N6PZW1</accession>
<keyword evidence="3" id="KW-1185">Reference proteome</keyword>
<feature type="signal peptide" evidence="1">
    <location>
        <begin position="1"/>
        <end position="23"/>
    </location>
</feature>
<feature type="chain" id="PRO_5012184656" evidence="1">
    <location>
        <begin position="24"/>
        <end position="512"/>
    </location>
</feature>
<evidence type="ECO:0000313" key="2">
    <source>
        <dbReference type="EMBL" id="SIQ09984.1"/>
    </source>
</evidence>
<dbReference type="AlphaFoldDB" id="A0A1N6PZW1"/>
<protein>
    <submittedName>
        <fullName evidence="2">CarboxypepD_reg-like domain-containing protein</fullName>
    </submittedName>
</protein>